<evidence type="ECO:0000313" key="2">
    <source>
        <dbReference type="EMBL" id="KLD66212.1"/>
    </source>
</evidence>
<comment type="caution">
    <text evidence="2">The sequence shown here is derived from an EMBL/GenBank/DDBJ whole genome shotgun (WGS) entry which is preliminary data.</text>
</comment>
<dbReference type="InterPro" id="IPR036590">
    <property type="entry name" value="SRAP-like"/>
</dbReference>
<dbReference type="RefSeq" id="WP_046969911.1">
    <property type="nucleotide sequence ID" value="NZ_JPLA01000001.1"/>
</dbReference>
<dbReference type="InterPro" id="IPR003738">
    <property type="entry name" value="SRAP"/>
</dbReference>
<organism evidence="2 3">
    <name type="scientific">Dyella japonica DSM 16301</name>
    <dbReference type="NCBI Taxonomy" id="1440762"/>
    <lineage>
        <taxon>Bacteria</taxon>
        <taxon>Pseudomonadati</taxon>
        <taxon>Pseudomonadota</taxon>
        <taxon>Gammaproteobacteria</taxon>
        <taxon>Lysobacterales</taxon>
        <taxon>Rhodanobacteraceae</taxon>
        <taxon>Dyella</taxon>
    </lineage>
</organism>
<reference evidence="2 3" key="1">
    <citation type="journal article" date="2015" name="Antonie Van Leeuwenhoek">
        <title>A phylogenomic and molecular marker based taxonomic framework for the order Xanthomonadales: proposal to transfer the families Algiphilaceae and Solimonadaceae to the order Nevskiales ord. nov. and to create a new family within the order Xanthomonadales, the family Rhodanobacteraceae fam. nov., containing the genus Rhodanobacter and its closest relatives.</title>
        <authorList>
            <person name="Naushad S."/>
            <person name="Adeolu M."/>
            <person name="Wong S."/>
            <person name="Sohail M."/>
            <person name="Schellhorn H.E."/>
            <person name="Gupta R.S."/>
        </authorList>
    </citation>
    <scope>NUCLEOTIDE SEQUENCE [LARGE SCALE GENOMIC DNA]</scope>
    <source>
        <strain evidence="2 3">DSM 16301</strain>
    </source>
</reference>
<protein>
    <recommendedName>
        <fullName evidence="4">SOS response-associated peptidase YedK</fullName>
    </recommendedName>
</protein>
<gene>
    <name evidence="2" type="ORF">Y882_00655</name>
</gene>
<dbReference type="Pfam" id="PF02586">
    <property type="entry name" value="SRAP"/>
    <property type="match status" value="1"/>
</dbReference>
<dbReference type="GO" id="GO:0106300">
    <property type="term" value="P:protein-DNA covalent cross-linking repair"/>
    <property type="evidence" value="ECO:0007669"/>
    <property type="project" value="InterPro"/>
</dbReference>
<dbReference type="STRING" id="1440762.Y882_00655"/>
<accession>A0A0G9HF10</accession>
<dbReference type="AlphaFoldDB" id="A0A0G9HF10"/>
<dbReference type="OrthoDB" id="107650at2"/>
<dbReference type="GO" id="GO:0003697">
    <property type="term" value="F:single-stranded DNA binding"/>
    <property type="evidence" value="ECO:0007669"/>
    <property type="project" value="InterPro"/>
</dbReference>
<evidence type="ECO:0000313" key="3">
    <source>
        <dbReference type="Proteomes" id="UP000035481"/>
    </source>
</evidence>
<name>A0A0G9HF10_9GAMM</name>
<proteinExistence type="predicted"/>
<dbReference type="Gene3D" id="3.90.1680.10">
    <property type="entry name" value="SOS response associated peptidase-like"/>
    <property type="match status" value="1"/>
</dbReference>
<sequence>MCYSAQIEADYDKFVREFGAVISLKRFVELFWEKRKDGGWNKLPKAMREPFRKPRGEEGFELAKLVAEGDREWAEKLQAELTQQTERLLNAQAILAGPKPTKKAAEDQRIATNKIKATRRNLEDLERKEMQDKDSLIYPGGYGPVMIERDGQRLVVPMRYQCRLPGWNDATERRFPGTYNARRDKLEESWGKLFGYRHGIMIVTRFYESVARHKVEGRELAPGEKEESVKLEFDPQPPQDMLVACLWNISMGADHGIDLFSFAAITDEPPPEVAAAGHDRCIIPIKPEHIDAWLSPDPNNLEALYAILDDRARPYYAHKIAA</sequence>
<dbReference type="PATRIC" id="fig|1440762.4.peg.128"/>
<dbReference type="EMBL" id="JPLA01000001">
    <property type="protein sequence ID" value="KLD66212.1"/>
    <property type="molecule type" value="Genomic_DNA"/>
</dbReference>
<dbReference type="SUPFAM" id="SSF143081">
    <property type="entry name" value="BB1717-like"/>
    <property type="match status" value="1"/>
</dbReference>
<evidence type="ECO:0008006" key="4">
    <source>
        <dbReference type="Google" id="ProtNLM"/>
    </source>
</evidence>
<evidence type="ECO:0000256" key="1">
    <source>
        <dbReference type="SAM" id="Coils"/>
    </source>
</evidence>
<keyword evidence="1" id="KW-0175">Coiled coil</keyword>
<feature type="coiled-coil region" evidence="1">
    <location>
        <begin position="74"/>
        <end position="135"/>
    </location>
</feature>
<dbReference type="Proteomes" id="UP000035481">
    <property type="component" value="Unassembled WGS sequence"/>
</dbReference>